<organism evidence="1 2">
    <name type="scientific">Daphnia magna</name>
    <dbReference type="NCBI Taxonomy" id="35525"/>
    <lineage>
        <taxon>Eukaryota</taxon>
        <taxon>Metazoa</taxon>
        <taxon>Ecdysozoa</taxon>
        <taxon>Arthropoda</taxon>
        <taxon>Crustacea</taxon>
        <taxon>Branchiopoda</taxon>
        <taxon>Diplostraca</taxon>
        <taxon>Cladocera</taxon>
        <taxon>Anomopoda</taxon>
        <taxon>Daphniidae</taxon>
        <taxon>Daphnia</taxon>
    </lineage>
</organism>
<evidence type="ECO:0000313" key="1">
    <source>
        <dbReference type="EMBL" id="KAK4003335.1"/>
    </source>
</evidence>
<sequence length="131" mass="14545">MQHHYRNGSPDGQPVPPPKTLLPSVVCSGSLPLVSTNAANLISLFPSAFYGDLKPSDSSPTFLKPVLREISVVGARSNGNTSRHFLQITQLFARRHCYNVDRERNTFICLRYTKGITTVKIRHQQPTGINV</sequence>
<comment type="caution">
    <text evidence="1">The sequence shown here is derived from an EMBL/GenBank/DDBJ whole genome shotgun (WGS) entry which is preliminary data.</text>
</comment>
<dbReference type="EMBL" id="JAOYFB010000001">
    <property type="protein sequence ID" value="KAK4003335.1"/>
    <property type="molecule type" value="Genomic_DNA"/>
</dbReference>
<accession>A0ABQ9YRW2</accession>
<name>A0ABQ9YRW2_9CRUS</name>
<keyword evidence="2" id="KW-1185">Reference proteome</keyword>
<dbReference type="Proteomes" id="UP001234178">
    <property type="component" value="Unassembled WGS sequence"/>
</dbReference>
<evidence type="ECO:0000313" key="2">
    <source>
        <dbReference type="Proteomes" id="UP001234178"/>
    </source>
</evidence>
<reference evidence="1 2" key="1">
    <citation type="journal article" date="2023" name="Nucleic Acids Res.">
        <title>The hologenome of Daphnia magna reveals possible DNA methylation and microbiome-mediated evolution of the host genome.</title>
        <authorList>
            <person name="Chaturvedi A."/>
            <person name="Li X."/>
            <person name="Dhandapani V."/>
            <person name="Marshall H."/>
            <person name="Kissane S."/>
            <person name="Cuenca-Cambronero M."/>
            <person name="Asole G."/>
            <person name="Calvet F."/>
            <person name="Ruiz-Romero M."/>
            <person name="Marangio P."/>
            <person name="Guigo R."/>
            <person name="Rago D."/>
            <person name="Mirbahai L."/>
            <person name="Eastwood N."/>
            <person name="Colbourne J.K."/>
            <person name="Zhou J."/>
            <person name="Mallon E."/>
            <person name="Orsini L."/>
        </authorList>
    </citation>
    <scope>NUCLEOTIDE SEQUENCE [LARGE SCALE GENOMIC DNA]</scope>
    <source>
        <strain evidence="1">LRV0_1</strain>
    </source>
</reference>
<gene>
    <name evidence="1" type="ORF">OUZ56_005103</name>
</gene>
<proteinExistence type="predicted"/>
<protein>
    <submittedName>
        <fullName evidence="1">Uncharacterized protein</fullName>
    </submittedName>
</protein>